<dbReference type="PROSITE" id="PS51485">
    <property type="entry name" value="PHYTOCYANIN"/>
    <property type="match status" value="1"/>
</dbReference>
<dbReference type="Pfam" id="PF02298">
    <property type="entry name" value="Cu_bind_like"/>
    <property type="match status" value="1"/>
</dbReference>
<keyword evidence="6" id="KW-1185">Reference proteome</keyword>
<dbReference type="CDD" id="cd04216">
    <property type="entry name" value="Phytocyanin"/>
    <property type="match status" value="1"/>
</dbReference>
<name>J3MQ73_ORYBR</name>
<dbReference type="GO" id="GO:0009055">
    <property type="term" value="F:electron transfer activity"/>
    <property type="evidence" value="ECO:0007669"/>
    <property type="project" value="InterPro"/>
</dbReference>
<dbReference type="Gramene" id="OB08G12520.1">
    <property type="protein sequence ID" value="OB08G12520.1"/>
    <property type="gene ID" value="OB08G12520"/>
</dbReference>
<dbReference type="SUPFAM" id="SSF49503">
    <property type="entry name" value="Cupredoxins"/>
    <property type="match status" value="1"/>
</dbReference>
<dbReference type="GO" id="GO:0005886">
    <property type="term" value="C:plasma membrane"/>
    <property type="evidence" value="ECO:0007669"/>
    <property type="project" value="TreeGrafter"/>
</dbReference>
<accession>J3MQ73</accession>
<proteinExistence type="predicted"/>
<dbReference type="AlphaFoldDB" id="J3MQ73"/>
<keyword evidence="1" id="KW-0479">Metal-binding</keyword>
<keyword evidence="2" id="KW-0325">Glycoprotein</keyword>
<evidence type="ECO:0000313" key="5">
    <source>
        <dbReference type="EnsemblPlants" id="OB08G12520.1"/>
    </source>
</evidence>
<dbReference type="eggNOG" id="ENOG502QVXK">
    <property type="taxonomic scope" value="Eukaryota"/>
</dbReference>
<evidence type="ECO:0000256" key="2">
    <source>
        <dbReference type="ARBA" id="ARBA00023180"/>
    </source>
</evidence>
<evidence type="ECO:0000259" key="4">
    <source>
        <dbReference type="PROSITE" id="PS51485"/>
    </source>
</evidence>
<evidence type="ECO:0000313" key="6">
    <source>
        <dbReference type="Proteomes" id="UP000006038"/>
    </source>
</evidence>
<reference evidence="5" key="1">
    <citation type="journal article" date="2013" name="Nat. Commun.">
        <title>Whole-genome sequencing of Oryza brachyantha reveals mechanisms underlying Oryza genome evolution.</title>
        <authorList>
            <person name="Chen J."/>
            <person name="Huang Q."/>
            <person name="Gao D."/>
            <person name="Wang J."/>
            <person name="Lang Y."/>
            <person name="Liu T."/>
            <person name="Li B."/>
            <person name="Bai Z."/>
            <person name="Luis Goicoechea J."/>
            <person name="Liang C."/>
            <person name="Chen C."/>
            <person name="Zhang W."/>
            <person name="Sun S."/>
            <person name="Liao Y."/>
            <person name="Zhang X."/>
            <person name="Yang L."/>
            <person name="Song C."/>
            <person name="Wang M."/>
            <person name="Shi J."/>
            <person name="Liu G."/>
            <person name="Liu J."/>
            <person name="Zhou H."/>
            <person name="Zhou W."/>
            <person name="Yu Q."/>
            <person name="An N."/>
            <person name="Chen Y."/>
            <person name="Cai Q."/>
            <person name="Wang B."/>
            <person name="Liu B."/>
            <person name="Min J."/>
            <person name="Huang Y."/>
            <person name="Wu H."/>
            <person name="Li Z."/>
            <person name="Zhang Y."/>
            <person name="Yin Y."/>
            <person name="Song W."/>
            <person name="Jiang J."/>
            <person name="Jackson S.A."/>
            <person name="Wing R.A."/>
            <person name="Wang J."/>
            <person name="Chen M."/>
        </authorList>
    </citation>
    <scope>NUCLEOTIDE SEQUENCE [LARGE SCALE GENOMIC DNA]</scope>
    <source>
        <strain evidence="5">cv. IRGC 101232</strain>
    </source>
</reference>
<dbReference type="PANTHER" id="PTHR33021:SF397">
    <property type="entry name" value="OS08G0137400 PROTEIN"/>
    <property type="match status" value="1"/>
</dbReference>
<evidence type="ECO:0000256" key="3">
    <source>
        <dbReference type="SAM" id="MobiDB-lite"/>
    </source>
</evidence>
<dbReference type="InterPro" id="IPR003245">
    <property type="entry name" value="Phytocyanin_dom"/>
</dbReference>
<dbReference type="InterPro" id="IPR008972">
    <property type="entry name" value="Cupredoxin"/>
</dbReference>
<dbReference type="EnsemblPlants" id="OB08G12520.1">
    <property type="protein sequence ID" value="OB08G12520.1"/>
    <property type="gene ID" value="OB08G12520"/>
</dbReference>
<dbReference type="STRING" id="4533.J3MQ73"/>
<dbReference type="FunFam" id="2.60.40.420:FF:000003">
    <property type="entry name" value="Blue copper"/>
    <property type="match status" value="1"/>
</dbReference>
<dbReference type="GO" id="GO:0046872">
    <property type="term" value="F:metal ion binding"/>
    <property type="evidence" value="ECO:0007669"/>
    <property type="project" value="UniProtKB-KW"/>
</dbReference>
<dbReference type="HOGENOM" id="CLU_1055136_0_0_1"/>
<dbReference type="Gene3D" id="2.60.40.420">
    <property type="entry name" value="Cupredoxins - blue copper proteins"/>
    <property type="match status" value="1"/>
</dbReference>
<dbReference type="Proteomes" id="UP000006038">
    <property type="component" value="Chromosome 8"/>
</dbReference>
<sequence>MQCSAAADRSWRRSELPRYIDHHPQLMCSMRPSNNRRAIVASTHAQIMIDRYKLASAQSIDRGLCCQGTSLSLTLSSAVRIASSMESARAPAMAMAAAMLAAVVLAQAPAAGATIYTVGAPDGLWDMETDYNEWVGRRSFHPGDKLTFTYSKELHDVVEVTKAGYDACSNANNISAFRSGNDAVALPAVGTRYFLCGLTGHCDSGMKIRIDVVAAAGAPGPVAGGPGAAPPLPSTSSSTPSPSAAAPAAGSPNKTFIYSLLPLW</sequence>
<protein>
    <recommendedName>
        <fullName evidence="4">Phytocyanin domain-containing protein</fullName>
    </recommendedName>
</protein>
<feature type="region of interest" description="Disordered" evidence="3">
    <location>
        <begin position="225"/>
        <end position="252"/>
    </location>
</feature>
<dbReference type="InterPro" id="IPR039391">
    <property type="entry name" value="Phytocyanin-like"/>
</dbReference>
<organism evidence="5">
    <name type="scientific">Oryza brachyantha</name>
    <name type="common">malo sina</name>
    <dbReference type="NCBI Taxonomy" id="4533"/>
    <lineage>
        <taxon>Eukaryota</taxon>
        <taxon>Viridiplantae</taxon>
        <taxon>Streptophyta</taxon>
        <taxon>Embryophyta</taxon>
        <taxon>Tracheophyta</taxon>
        <taxon>Spermatophyta</taxon>
        <taxon>Magnoliopsida</taxon>
        <taxon>Liliopsida</taxon>
        <taxon>Poales</taxon>
        <taxon>Poaceae</taxon>
        <taxon>BOP clade</taxon>
        <taxon>Oryzoideae</taxon>
        <taxon>Oryzeae</taxon>
        <taxon>Oryzinae</taxon>
        <taxon>Oryza</taxon>
    </lineage>
</organism>
<feature type="compositionally biased region" description="Low complexity" evidence="3">
    <location>
        <begin position="234"/>
        <end position="252"/>
    </location>
</feature>
<feature type="domain" description="Phytocyanin" evidence="4">
    <location>
        <begin position="114"/>
        <end position="214"/>
    </location>
</feature>
<dbReference type="PANTHER" id="PTHR33021">
    <property type="entry name" value="BLUE COPPER PROTEIN"/>
    <property type="match status" value="1"/>
</dbReference>
<evidence type="ECO:0000256" key="1">
    <source>
        <dbReference type="ARBA" id="ARBA00022723"/>
    </source>
</evidence>
<reference evidence="5" key="2">
    <citation type="submission" date="2013-04" db="UniProtKB">
        <authorList>
            <consortium name="EnsemblPlants"/>
        </authorList>
    </citation>
    <scope>IDENTIFICATION</scope>
</reference>